<reference evidence="4" key="1">
    <citation type="submission" date="2021-06" db="EMBL/GenBank/DDBJ databases">
        <title>Comparative genomics, transcriptomics and evolutionary studies reveal genomic signatures of adaptation to plant cell wall in hemibiotrophic fungi.</title>
        <authorList>
            <consortium name="DOE Joint Genome Institute"/>
            <person name="Baroncelli R."/>
            <person name="Diaz J.F."/>
            <person name="Benocci T."/>
            <person name="Peng M."/>
            <person name="Battaglia E."/>
            <person name="Haridas S."/>
            <person name="Andreopoulos W."/>
            <person name="Labutti K."/>
            <person name="Pangilinan J."/>
            <person name="Floch G.L."/>
            <person name="Makela M.R."/>
            <person name="Henrissat B."/>
            <person name="Grigoriev I.V."/>
            <person name="Crouch J.A."/>
            <person name="De Vries R.P."/>
            <person name="Sukno S.A."/>
            <person name="Thon M.R."/>
        </authorList>
    </citation>
    <scope>NUCLEOTIDE SEQUENCE</scope>
    <source>
        <strain evidence="4">CBS 125086</strain>
    </source>
</reference>
<dbReference type="Pfam" id="PF25411">
    <property type="entry name" value="DUF7888"/>
    <property type="match status" value="1"/>
</dbReference>
<keyword evidence="2" id="KW-0732">Signal</keyword>
<protein>
    <recommendedName>
        <fullName evidence="3">DUF7888 domain-containing protein</fullName>
    </recommendedName>
</protein>
<name>A0AAD8UZV0_9PEZI</name>
<dbReference type="RefSeq" id="XP_060409180.1">
    <property type="nucleotide sequence ID" value="XM_060561610.1"/>
</dbReference>
<proteinExistence type="predicted"/>
<feature type="region of interest" description="Disordered" evidence="1">
    <location>
        <begin position="41"/>
        <end position="112"/>
    </location>
</feature>
<evidence type="ECO:0000259" key="3">
    <source>
        <dbReference type="Pfam" id="PF25411"/>
    </source>
</evidence>
<dbReference type="AlphaFoldDB" id="A0AAD8UZV0"/>
<gene>
    <name evidence="4" type="ORF">LY79DRAFT_593827</name>
</gene>
<sequence>MRVSKLALFVCCISGLSLVAALPSLQGVTFAGVRSVSERQAPKPDIVQRQPAAAHASAPPPNAEVPPSQNAALVDGQAVTKRSVSKRQDDPQSGQFAVVPAPTPPTDFGGGSTSQGLIRAVIAIMFLTADAIDRAKSLKEQTQMALLDWYNYDCMYLEAPNQLFTDSDGGSINVVPSCSATSRTTGNHFAASCREDQFKSALRSVRHRSVLTRGDLAS</sequence>
<comment type="caution">
    <text evidence="4">The sequence shown here is derived from an EMBL/GenBank/DDBJ whole genome shotgun (WGS) entry which is preliminary data.</text>
</comment>
<evidence type="ECO:0000256" key="2">
    <source>
        <dbReference type="SAM" id="SignalP"/>
    </source>
</evidence>
<feature type="chain" id="PRO_5041909790" description="DUF7888 domain-containing protein" evidence="2">
    <location>
        <begin position="22"/>
        <end position="218"/>
    </location>
</feature>
<accession>A0AAD8UZV0</accession>
<dbReference type="EMBL" id="JAHLJV010000089">
    <property type="protein sequence ID" value="KAK1573583.1"/>
    <property type="molecule type" value="Genomic_DNA"/>
</dbReference>
<evidence type="ECO:0000256" key="1">
    <source>
        <dbReference type="SAM" id="MobiDB-lite"/>
    </source>
</evidence>
<organism evidence="4 5">
    <name type="scientific">Colletotrichum navitas</name>
    <dbReference type="NCBI Taxonomy" id="681940"/>
    <lineage>
        <taxon>Eukaryota</taxon>
        <taxon>Fungi</taxon>
        <taxon>Dikarya</taxon>
        <taxon>Ascomycota</taxon>
        <taxon>Pezizomycotina</taxon>
        <taxon>Sordariomycetes</taxon>
        <taxon>Hypocreomycetidae</taxon>
        <taxon>Glomerellales</taxon>
        <taxon>Glomerellaceae</taxon>
        <taxon>Colletotrichum</taxon>
        <taxon>Colletotrichum graminicola species complex</taxon>
    </lineage>
</organism>
<dbReference type="Proteomes" id="UP001230504">
    <property type="component" value="Unassembled WGS sequence"/>
</dbReference>
<feature type="domain" description="DUF7888" evidence="3">
    <location>
        <begin position="150"/>
        <end position="175"/>
    </location>
</feature>
<evidence type="ECO:0000313" key="5">
    <source>
        <dbReference type="Proteomes" id="UP001230504"/>
    </source>
</evidence>
<dbReference type="InterPro" id="IPR057210">
    <property type="entry name" value="DUF7888"/>
</dbReference>
<feature type="signal peptide" evidence="2">
    <location>
        <begin position="1"/>
        <end position="21"/>
    </location>
</feature>
<dbReference type="GeneID" id="85445850"/>
<evidence type="ECO:0000313" key="4">
    <source>
        <dbReference type="EMBL" id="KAK1573583.1"/>
    </source>
</evidence>
<keyword evidence="5" id="KW-1185">Reference proteome</keyword>